<evidence type="ECO:0000313" key="2">
    <source>
        <dbReference type="Proteomes" id="UP000807306"/>
    </source>
</evidence>
<dbReference type="Proteomes" id="UP000807306">
    <property type="component" value="Unassembled WGS sequence"/>
</dbReference>
<name>A0A9P6JIH6_9AGAR</name>
<dbReference type="EMBL" id="MU157962">
    <property type="protein sequence ID" value="KAF9522080.1"/>
    <property type="molecule type" value="Genomic_DNA"/>
</dbReference>
<reference evidence="1" key="1">
    <citation type="submission" date="2020-11" db="EMBL/GenBank/DDBJ databases">
        <authorList>
            <consortium name="DOE Joint Genome Institute"/>
            <person name="Ahrendt S."/>
            <person name="Riley R."/>
            <person name="Andreopoulos W."/>
            <person name="Labutti K."/>
            <person name="Pangilinan J."/>
            <person name="Ruiz-Duenas F.J."/>
            <person name="Barrasa J.M."/>
            <person name="Sanchez-Garcia M."/>
            <person name="Camarero S."/>
            <person name="Miyauchi S."/>
            <person name="Serrano A."/>
            <person name="Linde D."/>
            <person name="Babiker R."/>
            <person name="Drula E."/>
            <person name="Ayuso-Fernandez I."/>
            <person name="Pacheco R."/>
            <person name="Padilla G."/>
            <person name="Ferreira P."/>
            <person name="Barriuso J."/>
            <person name="Kellner H."/>
            <person name="Castanera R."/>
            <person name="Alfaro M."/>
            <person name="Ramirez L."/>
            <person name="Pisabarro A.G."/>
            <person name="Kuo A."/>
            <person name="Tritt A."/>
            <person name="Lipzen A."/>
            <person name="He G."/>
            <person name="Yan M."/>
            <person name="Ng V."/>
            <person name="Cullen D."/>
            <person name="Martin F."/>
            <person name="Rosso M.-N."/>
            <person name="Henrissat B."/>
            <person name="Hibbett D."/>
            <person name="Martinez A.T."/>
            <person name="Grigoriev I.V."/>
        </authorList>
    </citation>
    <scope>NUCLEOTIDE SEQUENCE</scope>
    <source>
        <strain evidence="1">CBS 506.95</strain>
    </source>
</reference>
<gene>
    <name evidence="1" type="ORF">CPB83DRAFT_777610</name>
</gene>
<dbReference type="AlphaFoldDB" id="A0A9P6JIH6"/>
<evidence type="ECO:0000313" key="1">
    <source>
        <dbReference type="EMBL" id="KAF9522080.1"/>
    </source>
</evidence>
<organism evidence="1 2">
    <name type="scientific">Crepidotus variabilis</name>
    <dbReference type="NCBI Taxonomy" id="179855"/>
    <lineage>
        <taxon>Eukaryota</taxon>
        <taxon>Fungi</taxon>
        <taxon>Dikarya</taxon>
        <taxon>Basidiomycota</taxon>
        <taxon>Agaricomycotina</taxon>
        <taxon>Agaricomycetes</taxon>
        <taxon>Agaricomycetidae</taxon>
        <taxon>Agaricales</taxon>
        <taxon>Agaricineae</taxon>
        <taxon>Crepidotaceae</taxon>
        <taxon>Crepidotus</taxon>
    </lineage>
</organism>
<sequence length="105" mass="12083">VYLPALFGYVPAQVFKGFQAFCDFCYLIRRSVLDEKPLGQIDDALHKFHQYRDVFREAGEYAAPNGICPSITESKPVKALQKPWCRYNKFYALGQMLLTNPSRTN</sequence>
<protein>
    <submittedName>
        <fullName evidence="1">Uncharacterized protein</fullName>
    </submittedName>
</protein>
<keyword evidence="2" id="KW-1185">Reference proteome</keyword>
<feature type="non-terminal residue" evidence="1">
    <location>
        <position position="1"/>
    </location>
</feature>
<comment type="caution">
    <text evidence="1">The sequence shown here is derived from an EMBL/GenBank/DDBJ whole genome shotgun (WGS) entry which is preliminary data.</text>
</comment>
<accession>A0A9P6JIH6</accession>
<proteinExistence type="predicted"/>
<dbReference type="OrthoDB" id="3246013at2759"/>